<dbReference type="InterPro" id="IPR006905">
    <property type="entry name" value="Flavin_halogenase"/>
</dbReference>
<evidence type="ECO:0000313" key="4">
    <source>
        <dbReference type="Proteomes" id="UP000067626"/>
    </source>
</evidence>
<gene>
    <name evidence="3" type="ORF">CMC5_047500</name>
</gene>
<organism evidence="3 4">
    <name type="scientific">Chondromyces crocatus</name>
    <dbReference type="NCBI Taxonomy" id="52"/>
    <lineage>
        <taxon>Bacteria</taxon>
        <taxon>Pseudomonadati</taxon>
        <taxon>Myxococcota</taxon>
        <taxon>Polyangia</taxon>
        <taxon>Polyangiales</taxon>
        <taxon>Polyangiaceae</taxon>
        <taxon>Chondromyces</taxon>
    </lineage>
</organism>
<dbReference type="PRINTS" id="PR00420">
    <property type="entry name" value="RNGMNOXGNASE"/>
</dbReference>
<dbReference type="InterPro" id="IPR036188">
    <property type="entry name" value="FAD/NAD-bd_sf"/>
</dbReference>
<dbReference type="Pfam" id="PF04820">
    <property type="entry name" value="Trp_halogenase"/>
    <property type="match status" value="2"/>
</dbReference>
<dbReference type="KEGG" id="ccro:CMC5_047500"/>
<dbReference type="AlphaFoldDB" id="A0A0K1EIC0"/>
<dbReference type="PANTHER" id="PTHR43747:SF5">
    <property type="entry name" value="FAD-BINDING DOMAIN-CONTAINING PROTEIN"/>
    <property type="match status" value="1"/>
</dbReference>
<dbReference type="GO" id="GO:0004497">
    <property type="term" value="F:monooxygenase activity"/>
    <property type="evidence" value="ECO:0007669"/>
    <property type="project" value="UniProtKB-KW"/>
</dbReference>
<dbReference type="SUPFAM" id="SSF51905">
    <property type="entry name" value="FAD/NAD(P)-binding domain"/>
    <property type="match status" value="1"/>
</dbReference>
<evidence type="ECO:0000313" key="3">
    <source>
        <dbReference type="EMBL" id="AKT40594.1"/>
    </source>
</evidence>
<dbReference type="OrthoDB" id="9799983at2"/>
<dbReference type="EMBL" id="CP012159">
    <property type="protein sequence ID" value="AKT40594.1"/>
    <property type="molecule type" value="Genomic_DNA"/>
</dbReference>
<sequence>MQLPSSTKILVVGGGPAGSTAATLLAREGFEVTLVEKAIFPRYHIGESLLISVQPIIDLLGAREAVEAHGFQRKKGVLWEWGGERWLFDWKKLRYDYTFHVKREEFDEILLRNAQKNGVKVFEGIDISRLEFDGERPVAAKWSKSSTGESGTIQFEFLLDASGRAGLMATQYLRSRMFMKAFQNVATWGYWKGATIPEVEVEGPITVGSIPYGWIWGIPLRDQTMSVGLVIHQELFKEKRATQSVEEIYHEGLKASPLFQDVVLKGATLEPQIRTETDYSYISRTLAGPGFFLVGDSGAFIDPLLSSGVHLAMHSALLAAASVKSIIAGEVDMASATEFYQRCYQGHFLRWALIVASFYEVNARKETYFWTAQQLAHEELGVFNMSQADMKDVFATMVSGVVDLGDAQNAGRLQKGAERVHQYLDDDGREEDVTALLQKSKQRIFEYLDRVKNRDSRAAMQRYKAGGTETFSMGLDADGAVGGLYVTTEPRLGLLRKVVEERAEAATEAPAPAAPPPAVAEV</sequence>
<protein>
    <submittedName>
        <fullName evidence="3">Halogenase</fullName>
    </submittedName>
</protein>
<dbReference type="PANTHER" id="PTHR43747">
    <property type="entry name" value="FAD-BINDING PROTEIN"/>
    <property type="match status" value="1"/>
</dbReference>
<dbReference type="Proteomes" id="UP000067626">
    <property type="component" value="Chromosome"/>
</dbReference>
<evidence type="ECO:0000256" key="2">
    <source>
        <dbReference type="ARBA" id="ARBA00023033"/>
    </source>
</evidence>
<keyword evidence="1" id="KW-0560">Oxidoreductase</keyword>
<dbReference type="Gene3D" id="3.30.9.100">
    <property type="match status" value="1"/>
</dbReference>
<name>A0A0K1EIC0_CHOCO</name>
<dbReference type="InterPro" id="IPR050816">
    <property type="entry name" value="Flavin-dep_Halogenase_NPB"/>
</dbReference>
<accession>A0A0K1EIC0</accession>
<dbReference type="Gene3D" id="3.50.50.60">
    <property type="entry name" value="FAD/NAD(P)-binding domain"/>
    <property type="match status" value="1"/>
</dbReference>
<dbReference type="RefSeq" id="WP_050432504.1">
    <property type="nucleotide sequence ID" value="NZ_CP012159.1"/>
</dbReference>
<evidence type="ECO:0000256" key="1">
    <source>
        <dbReference type="ARBA" id="ARBA00023002"/>
    </source>
</evidence>
<dbReference type="SMR" id="A0A0K1EIC0"/>
<reference evidence="3 4" key="1">
    <citation type="submission" date="2015-07" db="EMBL/GenBank/DDBJ databases">
        <title>Genome analysis of myxobacterium Chondromyces crocatus Cm c5 reveals a high potential for natural compound synthesis and the genetic basis for the loss of fruiting body formation.</title>
        <authorList>
            <person name="Zaburannyi N."/>
            <person name="Bunk B."/>
            <person name="Maier J."/>
            <person name="Overmann J."/>
            <person name="Mueller R."/>
        </authorList>
    </citation>
    <scope>NUCLEOTIDE SEQUENCE [LARGE SCALE GENOMIC DNA]</scope>
    <source>
        <strain evidence="3 4">Cm c5</strain>
    </source>
</reference>
<proteinExistence type="predicted"/>
<keyword evidence="2" id="KW-0503">Monooxygenase</keyword>
<keyword evidence="4" id="KW-1185">Reference proteome</keyword>